<gene>
    <name evidence="3" type="ORF">CPB84DRAFT_1678981</name>
</gene>
<proteinExistence type="predicted"/>
<dbReference type="PANTHER" id="PTHR40465:SF1">
    <property type="entry name" value="DUF6534 DOMAIN-CONTAINING PROTEIN"/>
    <property type="match status" value="1"/>
</dbReference>
<dbReference type="PANTHER" id="PTHR40465">
    <property type="entry name" value="CHROMOSOME 1, WHOLE GENOME SHOTGUN SEQUENCE"/>
    <property type="match status" value="1"/>
</dbReference>
<reference evidence="3" key="1">
    <citation type="submission" date="2020-11" db="EMBL/GenBank/DDBJ databases">
        <authorList>
            <consortium name="DOE Joint Genome Institute"/>
            <person name="Ahrendt S."/>
            <person name="Riley R."/>
            <person name="Andreopoulos W."/>
            <person name="LaButti K."/>
            <person name="Pangilinan J."/>
            <person name="Ruiz-duenas F.J."/>
            <person name="Barrasa J.M."/>
            <person name="Sanchez-Garcia M."/>
            <person name="Camarero S."/>
            <person name="Miyauchi S."/>
            <person name="Serrano A."/>
            <person name="Linde D."/>
            <person name="Babiker R."/>
            <person name="Drula E."/>
            <person name="Ayuso-Fernandez I."/>
            <person name="Pacheco R."/>
            <person name="Padilla G."/>
            <person name="Ferreira P."/>
            <person name="Barriuso J."/>
            <person name="Kellner H."/>
            <person name="Castanera R."/>
            <person name="Alfaro M."/>
            <person name="Ramirez L."/>
            <person name="Pisabarro A.G."/>
            <person name="Kuo A."/>
            <person name="Tritt A."/>
            <person name="Lipzen A."/>
            <person name="He G."/>
            <person name="Yan M."/>
            <person name="Ng V."/>
            <person name="Cullen D."/>
            <person name="Martin F."/>
            <person name="Rosso M.-N."/>
            <person name="Henrissat B."/>
            <person name="Hibbett D."/>
            <person name="Martinez A.T."/>
            <person name="Grigoriev I.V."/>
        </authorList>
    </citation>
    <scope>NUCLEOTIDE SEQUENCE</scope>
    <source>
        <strain evidence="3">AH 44721</strain>
    </source>
</reference>
<feature type="transmembrane region" description="Helical" evidence="1">
    <location>
        <begin position="193"/>
        <end position="215"/>
    </location>
</feature>
<evidence type="ECO:0000313" key="3">
    <source>
        <dbReference type="EMBL" id="KAF8902212.1"/>
    </source>
</evidence>
<protein>
    <recommendedName>
        <fullName evidence="2">DUF6534 domain-containing protein</fullName>
    </recommendedName>
</protein>
<keyword evidence="1" id="KW-0472">Membrane</keyword>
<dbReference type="Pfam" id="PF20152">
    <property type="entry name" value="DUF6534"/>
    <property type="match status" value="1"/>
</dbReference>
<comment type="caution">
    <text evidence="3">The sequence shown here is derived from an EMBL/GenBank/DDBJ whole genome shotgun (WGS) entry which is preliminary data.</text>
</comment>
<feature type="transmembrane region" description="Helical" evidence="1">
    <location>
        <begin position="149"/>
        <end position="173"/>
    </location>
</feature>
<feature type="transmembrane region" description="Helical" evidence="1">
    <location>
        <begin position="83"/>
        <end position="100"/>
    </location>
</feature>
<evidence type="ECO:0000313" key="4">
    <source>
        <dbReference type="Proteomes" id="UP000724874"/>
    </source>
</evidence>
<evidence type="ECO:0000256" key="1">
    <source>
        <dbReference type="SAM" id="Phobius"/>
    </source>
</evidence>
<feature type="domain" description="DUF6534" evidence="2">
    <location>
        <begin position="159"/>
        <end position="239"/>
    </location>
</feature>
<feature type="transmembrane region" description="Helical" evidence="1">
    <location>
        <begin position="221"/>
        <end position="246"/>
    </location>
</feature>
<sequence length="252" mass="28157">MEVGDLPGTYGAILLGALVSAFLSGTFAVQCTIYFKFYPRDGKSMKGLVSCFKTLELVHTGLIWASMWSYFVANFGRVNTSSSFLPFKAVLTFLTHWLVWMSERNLYLTVPVPLGGRCMLSAMDCSFFAHKIRRIHLGSYPSFRKHFRWLFSMGLGLSSALDILITFSMFFLLRNTRRQSIMLHSIIDSLILYAFEIGTLTSAATVASMLCWVLIDNSLIFLGLHFVVGKLYANSLLATSVISGIYGTDRGV</sequence>
<dbReference type="OrthoDB" id="3206554at2759"/>
<dbReference type="Proteomes" id="UP000724874">
    <property type="component" value="Unassembled WGS sequence"/>
</dbReference>
<feature type="transmembrane region" description="Helical" evidence="1">
    <location>
        <begin position="47"/>
        <end position="71"/>
    </location>
</feature>
<dbReference type="InterPro" id="IPR045339">
    <property type="entry name" value="DUF6534"/>
</dbReference>
<dbReference type="EMBL" id="JADNYJ010000037">
    <property type="protein sequence ID" value="KAF8902212.1"/>
    <property type="molecule type" value="Genomic_DNA"/>
</dbReference>
<name>A0A9P5NPI6_GYMJU</name>
<accession>A0A9P5NPI6</accession>
<keyword evidence="4" id="KW-1185">Reference proteome</keyword>
<organism evidence="3 4">
    <name type="scientific">Gymnopilus junonius</name>
    <name type="common">Spectacular rustgill mushroom</name>
    <name type="synonym">Gymnopilus spectabilis subsp. junonius</name>
    <dbReference type="NCBI Taxonomy" id="109634"/>
    <lineage>
        <taxon>Eukaryota</taxon>
        <taxon>Fungi</taxon>
        <taxon>Dikarya</taxon>
        <taxon>Basidiomycota</taxon>
        <taxon>Agaricomycotina</taxon>
        <taxon>Agaricomycetes</taxon>
        <taxon>Agaricomycetidae</taxon>
        <taxon>Agaricales</taxon>
        <taxon>Agaricineae</taxon>
        <taxon>Hymenogastraceae</taxon>
        <taxon>Gymnopilus</taxon>
    </lineage>
</organism>
<evidence type="ECO:0000259" key="2">
    <source>
        <dbReference type="Pfam" id="PF20152"/>
    </source>
</evidence>
<keyword evidence="1" id="KW-0812">Transmembrane</keyword>
<dbReference type="AlphaFoldDB" id="A0A9P5NPI6"/>
<keyword evidence="1" id="KW-1133">Transmembrane helix</keyword>
<feature type="transmembrane region" description="Helical" evidence="1">
    <location>
        <begin position="12"/>
        <end position="35"/>
    </location>
</feature>